<name>A0A7T8HHQ4_CALRO</name>
<dbReference type="OrthoDB" id="6373941at2759"/>
<sequence length="51" mass="5774">MTHTLRSTPTSGIEAVLGITPLDLYIQAHATKSRWRTKFFLRDTWDGVGNL</sequence>
<protein>
    <submittedName>
        <fullName evidence="1">Uncharacterized protein</fullName>
    </submittedName>
</protein>
<evidence type="ECO:0000313" key="1">
    <source>
        <dbReference type="EMBL" id="QQP50268.1"/>
    </source>
</evidence>
<evidence type="ECO:0000313" key="2">
    <source>
        <dbReference type="Proteomes" id="UP000595437"/>
    </source>
</evidence>
<dbReference type="EMBL" id="CP045896">
    <property type="protein sequence ID" value="QQP50268.1"/>
    <property type="molecule type" value="Genomic_DNA"/>
</dbReference>
<keyword evidence="2" id="KW-1185">Reference proteome</keyword>
<accession>A0A7T8HHQ4</accession>
<dbReference type="AlphaFoldDB" id="A0A7T8HHQ4"/>
<dbReference type="Proteomes" id="UP000595437">
    <property type="component" value="Chromosome 7"/>
</dbReference>
<organism evidence="1 2">
    <name type="scientific">Caligus rogercresseyi</name>
    <name type="common">Sea louse</name>
    <dbReference type="NCBI Taxonomy" id="217165"/>
    <lineage>
        <taxon>Eukaryota</taxon>
        <taxon>Metazoa</taxon>
        <taxon>Ecdysozoa</taxon>
        <taxon>Arthropoda</taxon>
        <taxon>Crustacea</taxon>
        <taxon>Multicrustacea</taxon>
        <taxon>Hexanauplia</taxon>
        <taxon>Copepoda</taxon>
        <taxon>Siphonostomatoida</taxon>
        <taxon>Caligidae</taxon>
        <taxon>Caligus</taxon>
    </lineage>
</organism>
<reference evidence="2" key="1">
    <citation type="submission" date="2021-01" db="EMBL/GenBank/DDBJ databases">
        <title>Caligus Genome Assembly.</title>
        <authorList>
            <person name="Gallardo-Escarate C."/>
        </authorList>
    </citation>
    <scope>NUCLEOTIDE SEQUENCE [LARGE SCALE GENOMIC DNA]</scope>
</reference>
<proteinExistence type="predicted"/>
<gene>
    <name evidence="1" type="ORF">FKW44_011212</name>
</gene>